<organism evidence="7">
    <name type="scientific">Perkinsus marinus (strain ATCC 50983 / TXsc)</name>
    <dbReference type="NCBI Taxonomy" id="423536"/>
    <lineage>
        <taxon>Eukaryota</taxon>
        <taxon>Sar</taxon>
        <taxon>Alveolata</taxon>
        <taxon>Perkinsozoa</taxon>
        <taxon>Perkinsea</taxon>
        <taxon>Perkinsida</taxon>
        <taxon>Perkinsidae</taxon>
        <taxon>Perkinsus</taxon>
    </lineage>
</organism>
<dbReference type="Proteomes" id="UP000007800">
    <property type="component" value="Unassembled WGS sequence"/>
</dbReference>
<protein>
    <submittedName>
        <fullName evidence="6">Gastricsin, putative</fullName>
    </submittedName>
</protein>
<dbReference type="SUPFAM" id="SSF50630">
    <property type="entry name" value="Acid proteases"/>
    <property type="match status" value="1"/>
</dbReference>
<evidence type="ECO:0000259" key="5">
    <source>
        <dbReference type="PROSITE" id="PS51767"/>
    </source>
</evidence>
<evidence type="ECO:0000313" key="7">
    <source>
        <dbReference type="Proteomes" id="UP000007800"/>
    </source>
</evidence>
<dbReference type="PANTHER" id="PTHR47966:SF51">
    <property type="entry name" value="BETA-SITE APP-CLEAVING ENZYME, ISOFORM A-RELATED"/>
    <property type="match status" value="1"/>
</dbReference>
<dbReference type="Gene3D" id="2.40.70.10">
    <property type="entry name" value="Acid Proteases"/>
    <property type="match status" value="1"/>
</dbReference>
<feature type="domain" description="Peptidase A1" evidence="5">
    <location>
        <begin position="1"/>
        <end position="187"/>
    </location>
</feature>
<keyword evidence="7" id="KW-1185">Reference proteome</keyword>
<feature type="non-terminal residue" evidence="6">
    <location>
        <position position="1"/>
    </location>
</feature>
<proteinExistence type="inferred from homology"/>
<dbReference type="InterPro" id="IPR033121">
    <property type="entry name" value="PEPTIDASE_A1"/>
</dbReference>
<dbReference type="AlphaFoldDB" id="C5L654"/>
<dbReference type="InterPro" id="IPR021109">
    <property type="entry name" value="Peptidase_aspartic_dom_sf"/>
</dbReference>
<evidence type="ECO:0000256" key="3">
    <source>
        <dbReference type="ARBA" id="ARBA00022750"/>
    </source>
</evidence>
<evidence type="ECO:0000256" key="2">
    <source>
        <dbReference type="ARBA" id="ARBA00022670"/>
    </source>
</evidence>
<name>C5L654_PERM5</name>
<comment type="similarity">
    <text evidence="1">Belongs to the peptidase A1 family.</text>
</comment>
<dbReference type="GO" id="GO:0005764">
    <property type="term" value="C:lysosome"/>
    <property type="evidence" value="ECO:0007669"/>
    <property type="project" value="TreeGrafter"/>
</dbReference>
<dbReference type="OMA" id="INCHHIV"/>
<dbReference type="GeneID" id="9042979"/>
<dbReference type="InParanoid" id="C5L654"/>
<reference evidence="6 7" key="1">
    <citation type="submission" date="2008-07" db="EMBL/GenBank/DDBJ databases">
        <authorList>
            <person name="El-Sayed N."/>
            <person name="Caler E."/>
            <person name="Inman J."/>
            <person name="Amedeo P."/>
            <person name="Hass B."/>
            <person name="Wortman J."/>
        </authorList>
    </citation>
    <scope>NUCLEOTIDE SEQUENCE [LARGE SCALE GENOMIC DNA]</scope>
    <source>
        <strain evidence="7">ATCC 50983 / TXsc</strain>
    </source>
</reference>
<sequence>LYLYPDRSGTSGFDGSLLLGGGSPRVYKGPLRFVPIVSSDSWAVMLSSVQVGSGHTTIGIKQHLLLDTGSNNMYVPKLYFSSLLRDISQQASQAAKTEVRIIYQPRHGVWAINCAYRKFMPSITFGLQAPDEDVLITIDGWSYVPMRSGICYLQVRSTADDIWILPDYTLVGNYLEFQAAQNRIGIAKLSLP</sequence>
<dbReference type="Pfam" id="PF00026">
    <property type="entry name" value="Asp"/>
    <property type="match status" value="1"/>
</dbReference>
<dbReference type="EMBL" id="GG679714">
    <property type="protein sequence ID" value="EER07789.1"/>
    <property type="molecule type" value="Genomic_DNA"/>
</dbReference>
<dbReference type="InterPro" id="IPR001461">
    <property type="entry name" value="Aspartic_peptidase_A1"/>
</dbReference>
<evidence type="ECO:0000256" key="4">
    <source>
        <dbReference type="ARBA" id="ARBA00022801"/>
    </source>
</evidence>
<gene>
    <name evidence="6" type="ORF">Pmar_PMAR026210</name>
</gene>
<keyword evidence="4" id="KW-0378">Hydrolase</keyword>
<keyword evidence="3" id="KW-0064">Aspartyl protease</keyword>
<dbReference type="OrthoDB" id="2747330at2759"/>
<dbReference type="MEROPS" id="A01.057"/>
<keyword evidence="2" id="KW-0645">Protease</keyword>
<dbReference type="RefSeq" id="XP_002775973.1">
    <property type="nucleotide sequence ID" value="XM_002775927.1"/>
</dbReference>
<evidence type="ECO:0000313" key="6">
    <source>
        <dbReference type="EMBL" id="EER07789.1"/>
    </source>
</evidence>
<dbReference type="GO" id="GO:0006508">
    <property type="term" value="P:proteolysis"/>
    <property type="evidence" value="ECO:0007669"/>
    <property type="project" value="UniProtKB-KW"/>
</dbReference>
<dbReference type="PROSITE" id="PS51767">
    <property type="entry name" value="PEPTIDASE_A1"/>
    <property type="match status" value="1"/>
</dbReference>
<accession>C5L654</accession>
<dbReference type="PANTHER" id="PTHR47966">
    <property type="entry name" value="BETA-SITE APP-CLEAVING ENZYME, ISOFORM A-RELATED"/>
    <property type="match status" value="1"/>
</dbReference>
<dbReference type="GO" id="GO:0004190">
    <property type="term" value="F:aspartic-type endopeptidase activity"/>
    <property type="evidence" value="ECO:0007669"/>
    <property type="project" value="UniProtKB-KW"/>
</dbReference>
<evidence type="ECO:0000256" key="1">
    <source>
        <dbReference type="ARBA" id="ARBA00007447"/>
    </source>
</evidence>